<dbReference type="PROSITE" id="PS51409">
    <property type="entry name" value="ARGINASE_2"/>
    <property type="match status" value="1"/>
</dbReference>
<dbReference type="NCBIfam" id="TIGR01227">
    <property type="entry name" value="hutG"/>
    <property type="match status" value="1"/>
</dbReference>
<dbReference type="HAMAP" id="MF_00737">
    <property type="entry name" value="Formimidoylglutam"/>
    <property type="match status" value="1"/>
</dbReference>
<dbReference type="InterPro" id="IPR020855">
    <property type="entry name" value="Ureohydrolase_Mn_BS"/>
</dbReference>
<dbReference type="AlphaFoldDB" id="A0A1H5T2W5"/>
<dbReference type="Gene3D" id="3.40.800.10">
    <property type="entry name" value="Ureohydrolase domain"/>
    <property type="match status" value="1"/>
</dbReference>
<feature type="binding site" evidence="5">
    <location>
        <position position="161"/>
    </location>
    <ligand>
        <name>Mn(2+)</name>
        <dbReference type="ChEBI" id="CHEBI:29035"/>
        <label>2</label>
    </ligand>
</feature>
<comment type="function">
    <text evidence="5">Catalyzes the conversion of N-formimidoyl-L-glutamate to L-glutamate and formamide.</text>
</comment>
<dbReference type="PROSITE" id="PS01053">
    <property type="entry name" value="ARGINASE_1"/>
    <property type="match status" value="1"/>
</dbReference>
<comment type="similarity">
    <text evidence="5 7 8">Belongs to the arginase family.</text>
</comment>
<dbReference type="OrthoDB" id="9789727at2"/>
<feature type="binding site" evidence="5">
    <location>
        <position position="165"/>
    </location>
    <ligand>
        <name>Mn(2+)</name>
        <dbReference type="ChEBI" id="CHEBI:29035"/>
        <label>1</label>
    </ligand>
</feature>
<dbReference type="InterPro" id="IPR005923">
    <property type="entry name" value="HutG"/>
</dbReference>
<evidence type="ECO:0000313" key="9">
    <source>
        <dbReference type="EMBL" id="SEF56421.1"/>
    </source>
</evidence>
<dbReference type="CDD" id="cd09988">
    <property type="entry name" value="Formimidoylglutamase"/>
    <property type="match status" value="1"/>
</dbReference>
<keyword evidence="2 5" id="KW-0378">Hydrolase</keyword>
<keyword evidence="1 5" id="KW-0479">Metal-binding</keyword>
<evidence type="ECO:0000256" key="4">
    <source>
        <dbReference type="ARBA" id="ARBA00023211"/>
    </source>
</evidence>
<evidence type="ECO:0000256" key="6">
    <source>
        <dbReference type="NCBIfam" id="TIGR01227"/>
    </source>
</evidence>
<comment type="pathway">
    <text evidence="5">Amino-acid degradation; L-histidine degradation into L-glutamate; L-glutamate from N-formimidoyl-L-glutamate (hydrolase route): step 1/1.</text>
</comment>
<comment type="cofactor">
    <cofactor evidence="5">
        <name>Mn(2+)</name>
        <dbReference type="ChEBI" id="CHEBI:29035"/>
    </cofactor>
    <text evidence="5">Binds 2 manganese ions per subunit.</text>
</comment>
<organism evidence="9 10">
    <name type="scientific">Vibrio hangzhouensis</name>
    <dbReference type="NCBI Taxonomy" id="462991"/>
    <lineage>
        <taxon>Bacteria</taxon>
        <taxon>Pseudomonadati</taxon>
        <taxon>Pseudomonadota</taxon>
        <taxon>Gammaproteobacteria</taxon>
        <taxon>Vibrionales</taxon>
        <taxon>Vibrionaceae</taxon>
        <taxon>Vibrio</taxon>
    </lineage>
</organism>
<evidence type="ECO:0000256" key="7">
    <source>
        <dbReference type="PROSITE-ProRule" id="PRU00742"/>
    </source>
</evidence>
<keyword evidence="3 5" id="KW-0369">Histidine metabolism</keyword>
<dbReference type="GO" id="GO:0050415">
    <property type="term" value="F:formimidoylglutamase activity"/>
    <property type="evidence" value="ECO:0007669"/>
    <property type="project" value="UniProtKB-UniRule"/>
</dbReference>
<feature type="binding site" evidence="5">
    <location>
        <position position="258"/>
    </location>
    <ligand>
        <name>Mn(2+)</name>
        <dbReference type="ChEBI" id="CHEBI:29035"/>
        <label>1</label>
    </ligand>
</feature>
<dbReference type="PANTHER" id="PTHR11358:SF35">
    <property type="entry name" value="FORMIMIDOYLGLUTAMASE"/>
    <property type="match status" value="1"/>
</dbReference>
<dbReference type="SUPFAM" id="SSF52768">
    <property type="entry name" value="Arginase/deacetylase"/>
    <property type="match status" value="1"/>
</dbReference>
<feature type="binding site" evidence="5">
    <location>
        <position position="260"/>
    </location>
    <ligand>
        <name>Mn(2+)</name>
        <dbReference type="ChEBI" id="CHEBI:29035"/>
        <label>2</label>
    </ligand>
</feature>
<feature type="binding site" evidence="5">
    <location>
        <position position="258"/>
    </location>
    <ligand>
        <name>Mn(2+)</name>
        <dbReference type="ChEBI" id="CHEBI:29035"/>
        <label>2</label>
    </ligand>
</feature>
<dbReference type="PANTHER" id="PTHR11358">
    <property type="entry name" value="ARGINASE/AGMATINASE"/>
    <property type="match status" value="1"/>
</dbReference>
<feature type="binding site" evidence="5">
    <location>
        <position position="163"/>
    </location>
    <ligand>
        <name>Mn(2+)</name>
        <dbReference type="ChEBI" id="CHEBI:29035"/>
        <label>2</label>
    </ligand>
</feature>
<feature type="binding site" evidence="5">
    <location>
        <position position="161"/>
    </location>
    <ligand>
        <name>Mn(2+)</name>
        <dbReference type="ChEBI" id="CHEBI:29035"/>
        <label>1</label>
    </ligand>
</feature>
<evidence type="ECO:0000256" key="5">
    <source>
        <dbReference type="HAMAP-Rule" id="MF_00737"/>
    </source>
</evidence>
<evidence type="ECO:0000256" key="1">
    <source>
        <dbReference type="ARBA" id="ARBA00022723"/>
    </source>
</evidence>
<comment type="catalytic activity">
    <reaction evidence="5">
        <text>N-formimidoyl-L-glutamate + H2O = formamide + L-glutamate</text>
        <dbReference type="Rhea" id="RHEA:22492"/>
        <dbReference type="ChEBI" id="CHEBI:15377"/>
        <dbReference type="ChEBI" id="CHEBI:16397"/>
        <dbReference type="ChEBI" id="CHEBI:29985"/>
        <dbReference type="ChEBI" id="CHEBI:58928"/>
        <dbReference type="EC" id="3.5.3.8"/>
    </reaction>
</comment>
<dbReference type="Pfam" id="PF00491">
    <property type="entry name" value="Arginase"/>
    <property type="match status" value="1"/>
</dbReference>
<dbReference type="GO" id="GO:0008783">
    <property type="term" value="F:agmatinase activity"/>
    <property type="evidence" value="ECO:0007669"/>
    <property type="project" value="TreeGrafter"/>
</dbReference>
<dbReference type="InterPro" id="IPR023696">
    <property type="entry name" value="Ureohydrolase_dom_sf"/>
</dbReference>
<gene>
    <name evidence="5" type="primary">hutG</name>
    <name evidence="9" type="ORF">SAMN04488244_10278</name>
</gene>
<dbReference type="GO" id="GO:0019557">
    <property type="term" value="P:L-histidine catabolic process to glutamate and formate"/>
    <property type="evidence" value="ECO:0007669"/>
    <property type="project" value="UniProtKB-UniPathway"/>
</dbReference>
<accession>A0A1H5T2W5</accession>
<dbReference type="Proteomes" id="UP000236721">
    <property type="component" value="Unassembled WGS sequence"/>
</dbReference>
<evidence type="ECO:0000313" key="10">
    <source>
        <dbReference type="Proteomes" id="UP000236721"/>
    </source>
</evidence>
<reference evidence="10" key="1">
    <citation type="submission" date="2016-10" db="EMBL/GenBank/DDBJ databases">
        <authorList>
            <person name="Varghese N."/>
            <person name="Submissions S."/>
        </authorList>
    </citation>
    <scope>NUCLEOTIDE SEQUENCE [LARGE SCALE GENOMIC DNA]</scope>
    <source>
        <strain evidence="10">CGMCC 1.7062</strain>
    </source>
</reference>
<dbReference type="GO" id="GO:0030145">
    <property type="term" value="F:manganese ion binding"/>
    <property type="evidence" value="ECO:0007669"/>
    <property type="project" value="UniProtKB-UniRule"/>
</dbReference>
<dbReference type="InterPro" id="IPR006035">
    <property type="entry name" value="Ureohydrolase"/>
</dbReference>
<evidence type="ECO:0000256" key="8">
    <source>
        <dbReference type="RuleBase" id="RU003684"/>
    </source>
</evidence>
<keyword evidence="10" id="KW-1185">Reference proteome</keyword>
<dbReference type="GO" id="GO:0019556">
    <property type="term" value="P:L-histidine catabolic process to glutamate and formamide"/>
    <property type="evidence" value="ECO:0007669"/>
    <property type="project" value="UniProtKB-UniRule"/>
</dbReference>
<keyword evidence="4 5" id="KW-0464">Manganese</keyword>
<evidence type="ECO:0000256" key="2">
    <source>
        <dbReference type="ARBA" id="ARBA00022801"/>
    </source>
</evidence>
<name>A0A1H5T2W5_9VIBR</name>
<dbReference type="UniPathway" id="UPA00379">
    <property type="reaction ID" value="UER00552"/>
</dbReference>
<evidence type="ECO:0000256" key="3">
    <source>
        <dbReference type="ARBA" id="ARBA00022808"/>
    </source>
</evidence>
<dbReference type="EC" id="3.5.3.8" evidence="5 6"/>
<dbReference type="GO" id="GO:0033389">
    <property type="term" value="P:putrescine biosynthetic process from arginine, via agmatine"/>
    <property type="evidence" value="ECO:0007669"/>
    <property type="project" value="TreeGrafter"/>
</dbReference>
<feature type="binding site" evidence="5">
    <location>
        <position position="132"/>
    </location>
    <ligand>
        <name>Mn(2+)</name>
        <dbReference type="ChEBI" id="CHEBI:29035"/>
        <label>1</label>
    </ligand>
</feature>
<protein>
    <recommendedName>
        <fullName evidence="5 6">Formimidoylglutamase</fullName>
        <ecNumber evidence="5 6">3.5.3.8</ecNumber>
    </recommendedName>
    <alternativeName>
        <fullName evidence="5">Formiminoglutamase</fullName>
    </alternativeName>
    <alternativeName>
        <fullName evidence="5">Formiminoglutamate hydrolase</fullName>
    </alternativeName>
</protein>
<dbReference type="EMBL" id="FNVG01000002">
    <property type="protein sequence ID" value="SEF56421.1"/>
    <property type="molecule type" value="Genomic_DNA"/>
</dbReference>
<sequence>MSSKSVTEKLNTQHHYVWSGRNDLEDSDRRWRVHHVIEQVDTLSSFTDCVQLLGFETDEGVRRNKGRTGAHAGPDIIRTALSNLAWHQSSKLIDLGNTATITDDLENSQLTTAKVIESALANGPLVVLGGGHEIAWPSFLGLSNHLKNAQSAPRIGIVNFDAHFDLREYKSDITELKPSSGTPFSQIADHCHAESLPFEYFCIGISATGNTQALFDKAKRLNVQYIQDTELLSSPLDVQLDKLIAFMERVDYLYLTIDLDVFNAALAPGVSAPAAFGVSLEHFYPLFTAILQQQKLKLADIAEYNPTFDIDNRTAKLAARLCWQMMSAMSESKQ</sequence>
<dbReference type="RefSeq" id="WP_103878693.1">
    <property type="nucleotide sequence ID" value="NZ_FNVG01000002.1"/>
</dbReference>
<proteinExistence type="inferred from homology"/>